<keyword evidence="2" id="KW-0456">Lyase</keyword>
<reference evidence="3 4" key="1">
    <citation type="journal article" date="2008" name="BMC Genomics">
        <title>The missing link: Bordetella petrii is endowed with both the metabolic versatility of environmental bacteria and virulence traits of pathogenic Bordetellae.</title>
        <authorList>
            <person name="Gross R."/>
            <person name="Guzman C.A."/>
            <person name="Sebaihia M."/>
            <person name="Martins Dos Santos V.A."/>
            <person name="Pieper D.H."/>
            <person name="Koebnik R."/>
            <person name="Lechner M."/>
            <person name="Bartels D."/>
            <person name="Buhrmester J."/>
            <person name="Choudhuri J.V."/>
            <person name="Ebensen T."/>
            <person name="Gaigalat L."/>
            <person name="Herrmann S."/>
            <person name="Khachane A.N."/>
            <person name="Larisch C."/>
            <person name="Link S."/>
            <person name="Linke B."/>
            <person name="Meyer F."/>
            <person name="Mormann S."/>
            <person name="Nakunst D."/>
            <person name="Rueckert C."/>
            <person name="Schneiker-Bekel S."/>
            <person name="Schulze K."/>
            <person name="Vorhoelter F.J."/>
            <person name="Yevsa T."/>
            <person name="Engle J.T."/>
            <person name="Goldman W.E."/>
            <person name="Puehler A."/>
            <person name="Goebel U.B."/>
            <person name="Goesmann A."/>
            <person name="Bloecker H."/>
            <person name="Kaiser O."/>
            <person name="Martinez-Arias R."/>
        </authorList>
    </citation>
    <scope>NUCLEOTIDE SEQUENCE [LARGE SCALE GENOMIC DNA]</scope>
    <source>
        <strain evidence="4">ATCC BAA-461 / DSM 12804 / CCUG 43448 / CIP 107267 / Se-1111R</strain>
    </source>
</reference>
<name>A9IC12_BORPD</name>
<dbReference type="InterPro" id="IPR036568">
    <property type="entry name" value="GGCT-like_sf"/>
</dbReference>
<dbReference type="GO" id="GO:0005737">
    <property type="term" value="C:cytoplasm"/>
    <property type="evidence" value="ECO:0007669"/>
    <property type="project" value="TreeGrafter"/>
</dbReference>
<evidence type="ECO:0000313" key="3">
    <source>
        <dbReference type="EMBL" id="CAP41509.1"/>
    </source>
</evidence>
<evidence type="ECO:0000256" key="1">
    <source>
        <dbReference type="ARBA" id="ARBA00012344"/>
    </source>
</evidence>
<dbReference type="STRING" id="94624.Bpet1175"/>
<gene>
    <name evidence="3" type="ordered locus">Bpet1175</name>
</gene>
<dbReference type="Gene3D" id="3.10.490.10">
    <property type="entry name" value="Gamma-glutamyl cyclotransferase-like"/>
    <property type="match status" value="1"/>
</dbReference>
<dbReference type="EC" id="4.3.2.7" evidence="1"/>
<dbReference type="SUPFAM" id="SSF110857">
    <property type="entry name" value="Gamma-glutamyl cyclotransferase-like"/>
    <property type="match status" value="1"/>
</dbReference>
<dbReference type="InterPro" id="IPR013024">
    <property type="entry name" value="GGCT-like"/>
</dbReference>
<dbReference type="PANTHER" id="PTHR12192:SF2">
    <property type="entry name" value="GLUTATHIONE-SPECIFIC GAMMA-GLUTAMYLCYCLOTRANSFERASE 2"/>
    <property type="match status" value="1"/>
</dbReference>
<dbReference type="Proteomes" id="UP000001225">
    <property type="component" value="Chromosome"/>
</dbReference>
<proteinExistence type="predicted"/>
<dbReference type="CDD" id="cd06661">
    <property type="entry name" value="GGCT_like"/>
    <property type="match status" value="1"/>
</dbReference>
<dbReference type="KEGG" id="bpt:Bpet1175"/>
<evidence type="ECO:0000256" key="2">
    <source>
        <dbReference type="ARBA" id="ARBA00023239"/>
    </source>
</evidence>
<protein>
    <recommendedName>
        <fullName evidence="1">glutathione-specific gamma-glutamylcyclotransferase</fullName>
        <ecNumber evidence="1">4.3.2.7</ecNumber>
    </recommendedName>
</protein>
<dbReference type="eggNOG" id="COG3703">
    <property type="taxonomic scope" value="Bacteria"/>
</dbReference>
<dbReference type="EMBL" id="AM902716">
    <property type="protein sequence ID" value="CAP41509.1"/>
    <property type="molecule type" value="Genomic_DNA"/>
</dbReference>
<dbReference type="Pfam" id="PF04752">
    <property type="entry name" value="ChaC"/>
    <property type="match status" value="1"/>
</dbReference>
<dbReference type="GO" id="GO:0061928">
    <property type="term" value="F:glutathione specific gamma-glutamylcyclotransferase activity"/>
    <property type="evidence" value="ECO:0007669"/>
    <property type="project" value="UniProtKB-EC"/>
</dbReference>
<evidence type="ECO:0000313" key="4">
    <source>
        <dbReference type="Proteomes" id="UP000001225"/>
    </source>
</evidence>
<dbReference type="InterPro" id="IPR006840">
    <property type="entry name" value="ChaC"/>
</dbReference>
<keyword evidence="4" id="KW-1185">Reference proteome</keyword>
<dbReference type="PANTHER" id="PTHR12192">
    <property type="entry name" value="CATION TRANSPORT PROTEIN CHAC-RELATED"/>
    <property type="match status" value="1"/>
</dbReference>
<dbReference type="AlphaFoldDB" id="A9IC12"/>
<accession>A9IC12</accession>
<organism evidence="3 4">
    <name type="scientific">Bordetella petrii (strain ATCC BAA-461 / DSM 12804 / CCUG 43448 / CIP 107267 / Se-1111R)</name>
    <dbReference type="NCBI Taxonomy" id="340100"/>
    <lineage>
        <taxon>Bacteria</taxon>
        <taxon>Pseudomonadati</taxon>
        <taxon>Pseudomonadota</taxon>
        <taxon>Betaproteobacteria</taxon>
        <taxon>Burkholderiales</taxon>
        <taxon>Alcaligenaceae</taxon>
        <taxon>Bordetella</taxon>
    </lineage>
</organism>
<sequence>MLTRDLFDSGSYVDLLAGTADQPAWTMEAIEQSMRDTLSGRVSGEAVWLFAYGSLMWNPVIDAEEQQLATLGGWHRSFCLRLSAGRATPAVPGRMLALREGEECRGLAFRLAEDTLLDELRLVWIREMVHGLYRPVWAQARLADGRRVSVIAFVAETTHPQYRATDELNAVAADVAMASGPLGSNREYLTRLDDALARWGIHDPHVSDLVQRVKVRVW</sequence>
<dbReference type="GO" id="GO:0006751">
    <property type="term" value="P:glutathione catabolic process"/>
    <property type="evidence" value="ECO:0007669"/>
    <property type="project" value="InterPro"/>
</dbReference>